<evidence type="ECO:0000259" key="3">
    <source>
        <dbReference type="Pfam" id="PF22770"/>
    </source>
</evidence>
<accession>R7QGV5</accession>
<protein>
    <submittedName>
        <fullName evidence="4">Uncharacterized protein</fullName>
    </submittedName>
</protein>
<evidence type="ECO:0000313" key="5">
    <source>
        <dbReference type="Proteomes" id="UP000012073"/>
    </source>
</evidence>
<dbReference type="Pfam" id="PF22770">
    <property type="entry name" value="POP1_C"/>
    <property type="match status" value="1"/>
</dbReference>
<dbReference type="Gramene" id="CDF36650">
    <property type="protein sequence ID" value="CDF36650"/>
    <property type="gene ID" value="CHC_T00004922001"/>
</dbReference>
<proteinExistence type="predicted"/>
<feature type="domain" description="POP1 C-terminal" evidence="3">
    <location>
        <begin position="223"/>
        <end position="300"/>
    </location>
</feature>
<dbReference type="STRING" id="2769.R7QGV5"/>
<dbReference type="OrthoDB" id="442863at2759"/>
<dbReference type="RefSeq" id="XP_005716469.1">
    <property type="nucleotide sequence ID" value="XM_005716412.1"/>
</dbReference>
<evidence type="ECO:0000259" key="2">
    <source>
        <dbReference type="Pfam" id="PF08170"/>
    </source>
</evidence>
<sequence>MFSNGNRAIGQEELRLLRLEANQPIFPEDFADTISGSMALREDEKNLMAAYLRRPKSKRVNYTLNRIDSPMYPALAKVAEQEWRRVTEDKDSTRPMKRPRSERSAEDVKEDLVRDADIEIIRSQRELRTCLGNAFLSCCPTLRRRGSGRPQKMVAQLPDSLSENTMVLNSKRFTRVVLYAPGKGSPMKNAIICEADPSDLIAMREKNGNAYTGFRESKAKRGDSAPARDVIGYVTIGGFSLTRGSGIGNGVVSVNSLRRLVGKGAVIPNGRRKGVETGGIIVLFRNVSSLHYRPALIRVVP</sequence>
<dbReference type="GO" id="GO:0005655">
    <property type="term" value="C:nucleolar ribonuclease P complex"/>
    <property type="evidence" value="ECO:0007669"/>
    <property type="project" value="InterPro"/>
</dbReference>
<dbReference type="EMBL" id="HG001794">
    <property type="protein sequence ID" value="CDF36650.1"/>
    <property type="molecule type" value="Genomic_DNA"/>
</dbReference>
<evidence type="ECO:0000313" key="4">
    <source>
        <dbReference type="EMBL" id="CDF36650.1"/>
    </source>
</evidence>
<dbReference type="KEGG" id="ccp:CHC_T00004922001"/>
<dbReference type="PANTHER" id="PTHR22731">
    <property type="entry name" value="RIBONUCLEASES P/MRP PROTEIN SUBUNIT POP1"/>
    <property type="match status" value="1"/>
</dbReference>
<evidence type="ECO:0000256" key="1">
    <source>
        <dbReference type="SAM" id="MobiDB-lite"/>
    </source>
</evidence>
<dbReference type="Pfam" id="PF08170">
    <property type="entry name" value="POPLD"/>
    <property type="match status" value="1"/>
</dbReference>
<reference evidence="5" key="1">
    <citation type="journal article" date="2013" name="Proc. Natl. Acad. Sci. U.S.A.">
        <title>Genome structure and metabolic features in the red seaweed Chondrus crispus shed light on evolution of the Archaeplastida.</title>
        <authorList>
            <person name="Collen J."/>
            <person name="Porcel B."/>
            <person name="Carre W."/>
            <person name="Ball S.G."/>
            <person name="Chaparro C."/>
            <person name="Tonon T."/>
            <person name="Barbeyron T."/>
            <person name="Michel G."/>
            <person name="Noel B."/>
            <person name="Valentin K."/>
            <person name="Elias M."/>
            <person name="Artiguenave F."/>
            <person name="Arun A."/>
            <person name="Aury J.M."/>
            <person name="Barbosa-Neto J.F."/>
            <person name="Bothwell J.H."/>
            <person name="Bouget F.Y."/>
            <person name="Brillet L."/>
            <person name="Cabello-Hurtado F."/>
            <person name="Capella-Gutierrez S."/>
            <person name="Charrier B."/>
            <person name="Cladiere L."/>
            <person name="Cock J.M."/>
            <person name="Coelho S.M."/>
            <person name="Colleoni C."/>
            <person name="Czjzek M."/>
            <person name="Da Silva C."/>
            <person name="Delage L."/>
            <person name="Denoeud F."/>
            <person name="Deschamps P."/>
            <person name="Dittami S.M."/>
            <person name="Gabaldon T."/>
            <person name="Gachon C.M."/>
            <person name="Groisillier A."/>
            <person name="Herve C."/>
            <person name="Jabbari K."/>
            <person name="Katinka M."/>
            <person name="Kloareg B."/>
            <person name="Kowalczyk N."/>
            <person name="Labadie K."/>
            <person name="Leblanc C."/>
            <person name="Lopez P.J."/>
            <person name="McLachlan D.H."/>
            <person name="Meslet-Cladiere L."/>
            <person name="Moustafa A."/>
            <person name="Nehr Z."/>
            <person name="Nyvall Collen P."/>
            <person name="Panaud O."/>
            <person name="Partensky F."/>
            <person name="Poulain J."/>
            <person name="Rensing S.A."/>
            <person name="Rousvoal S."/>
            <person name="Samson G."/>
            <person name="Symeonidi A."/>
            <person name="Weissenbach J."/>
            <person name="Zambounis A."/>
            <person name="Wincker P."/>
            <person name="Boyen C."/>
        </authorList>
    </citation>
    <scope>NUCLEOTIDE SEQUENCE [LARGE SCALE GENOMIC DNA]</scope>
    <source>
        <strain evidence="5">cv. Stackhouse</strain>
    </source>
</reference>
<feature type="region of interest" description="Disordered" evidence="1">
    <location>
        <begin position="86"/>
        <end position="107"/>
    </location>
</feature>
<dbReference type="InterPro" id="IPR039182">
    <property type="entry name" value="Pop1"/>
</dbReference>
<dbReference type="GO" id="GO:0001682">
    <property type="term" value="P:tRNA 5'-leader removal"/>
    <property type="evidence" value="ECO:0007669"/>
    <property type="project" value="InterPro"/>
</dbReference>
<dbReference type="AlphaFoldDB" id="R7QGV5"/>
<dbReference type="InterPro" id="IPR055079">
    <property type="entry name" value="POP1_C"/>
</dbReference>
<dbReference type="Proteomes" id="UP000012073">
    <property type="component" value="Unassembled WGS sequence"/>
</dbReference>
<organism evidence="4 5">
    <name type="scientific">Chondrus crispus</name>
    <name type="common">Carrageen Irish moss</name>
    <name type="synonym">Polymorpha crispa</name>
    <dbReference type="NCBI Taxonomy" id="2769"/>
    <lineage>
        <taxon>Eukaryota</taxon>
        <taxon>Rhodophyta</taxon>
        <taxon>Florideophyceae</taxon>
        <taxon>Rhodymeniophycidae</taxon>
        <taxon>Gigartinales</taxon>
        <taxon>Gigartinaceae</taxon>
        <taxon>Chondrus</taxon>
    </lineage>
</organism>
<name>R7QGV5_CHOCR</name>
<feature type="domain" description="POPLD" evidence="2">
    <location>
        <begin position="4"/>
        <end position="70"/>
    </location>
</feature>
<gene>
    <name evidence="4" type="ORF">CHC_T00004922001</name>
</gene>
<dbReference type="InterPro" id="IPR012590">
    <property type="entry name" value="POPLD_dom"/>
</dbReference>
<dbReference type="GO" id="GO:0000172">
    <property type="term" value="C:ribonuclease MRP complex"/>
    <property type="evidence" value="ECO:0007669"/>
    <property type="project" value="InterPro"/>
</dbReference>
<dbReference type="PANTHER" id="PTHR22731:SF3">
    <property type="entry name" value="RIBONUCLEASES P_MRP PROTEIN SUBUNIT POP1"/>
    <property type="match status" value="1"/>
</dbReference>
<keyword evidence="5" id="KW-1185">Reference proteome</keyword>
<dbReference type="GeneID" id="17324183"/>